<protein>
    <submittedName>
        <fullName evidence="1">Uncharacterized protein</fullName>
    </submittedName>
</protein>
<keyword evidence="2" id="KW-1185">Reference proteome</keyword>
<evidence type="ECO:0000313" key="2">
    <source>
        <dbReference type="Proteomes" id="UP000593565"/>
    </source>
</evidence>
<accession>A0A7J6B5B8</accession>
<sequence length="64" mass="7422">MSCFRGTRPRDEPEEDSFLFERIRDLQQRVSRAAVTVHGLWTISGHEHLHQPLLISLIRVGQAQ</sequence>
<organism evidence="1 2">
    <name type="scientific">Ameiurus melas</name>
    <name type="common">Black bullhead</name>
    <name type="synonym">Silurus melas</name>
    <dbReference type="NCBI Taxonomy" id="219545"/>
    <lineage>
        <taxon>Eukaryota</taxon>
        <taxon>Metazoa</taxon>
        <taxon>Chordata</taxon>
        <taxon>Craniata</taxon>
        <taxon>Vertebrata</taxon>
        <taxon>Euteleostomi</taxon>
        <taxon>Actinopterygii</taxon>
        <taxon>Neopterygii</taxon>
        <taxon>Teleostei</taxon>
        <taxon>Ostariophysi</taxon>
        <taxon>Siluriformes</taxon>
        <taxon>Ictaluridae</taxon>
        <taxon>Ameiurus</taxon>
    </lineage>
</organism>
<gene>
    <name evidence="1" type="ORF">AMELA_G00060340</name>
</gene>
<dbReference type="Proteomes" id="UP000593565">
    <property type="component" value="Unassembled WGS sequence"/>
</dbReference>
<dbReference type="AlphaFoldDB" id="A0A7J6B5B8"/>
<name>A0A7J6B5B8_AMEME</name>
<comment type="caution">
    <text evidence="1">The sequence shown here is derived from an EMBL/GenBank/DDBJ whole genome shotgun (WGS) entry which is preliminary data.</text>
</comment>
<feature type="non-terminal residue" evidence="1">
    <location>
        <position position="64"/>
    </location>
</feature>
<reference evidence="1 2" key="1">
    <citation type="submission" date="2020-02" db="EMBL/GenBank/DDBJ databases">
        <title>A chromosome-scale genome assembly of the black bullhead catfish (Ameiurus melas).</title>
        <authorList>
            <person name="Wen M."/>
            <person name="Zham M."/>
            <person name="Cabau C."/>
            <person name="Klopp C."/>
            <person name="Donnadieu C."/>
            <person name="Roques C."/>
            <person name="Bouchez O."/>
            <person name="Lampietro C."/>
            <person name="Jouanno E."/>
            <person name="Herpin A."/>
            <person name="Louis A."/>
            <person name="Berthelot C."/>
            <person name="Parey E."/>
            <person name="Roest-Crollius H."/>
            <person name="Braasch I."/>
            <person name="Postlethwait J."/>
            <person name="Robinson-Rechavi M."/>
            <person name="Echchiki A."/>
            <person name="Begum T."/>
            <person name="Montfort J."/>
            <person name="Schartl M."/>
            <person name="Bobe J."/>
            <person name="Guiguen Y."/>
        </authorList>
    </citation>
    <scope>NUCLEOTIDE SEQUENCE [LARGE SCALE GENOMIC DNA]</scope>
    <source>
        <strain evidence="1">M_S1</strain>
        <tissue evidence="1">Blood</tissue>
    </source>
</reference>
<proteinExistence type="predicted"/>
<evidence type="ECO:0000313" key="1">
    <source>
        <dbReference type="EMBL" id="KAF4088928.1"/>
    </source>
</evidence>
<dbReference type="EMBL" id="JAAGNN010000005">
    <property type="protein sequence ID" value="KAF4088928.1"/>
    <property type="molecule type" value="Genomic_DNA"/>
</dbReference>